<dbReference type="AlphaFoldDB" id="U6M1S5"/>
<dbReference type="VEuPathDB" id="ToxoDB:EMWEY_00018350"/>
<feature type="region of interest" description="Disordered" evidence="1">
    <location>
        <begin position="604"/>
        <end position="630"/>
    </location>
</feature>
<feature type="region of interest" description="Disordered" evidence="1">
    <location>
        <begin position="412"/>
        <end position="443"/>
    </location>
</feature>
<feature type="compositionally biased region" description="Polar residues" evidence="1">
    <location>
        <begin position="1080"/>
        <end position="1089"/>
    </location>
</feature>
<proteinExistence type="predicted"/>
<dbReference type="OMA" id="PSAYRFK"/>
<dbReference type="GeneID" id="25335821"/>
<feature type="compositionally biased region" description="Low complexity" evidence="1">
    <location>
        <begin position="889"/>
        <end position="900"/>
    </location>
</feature>
<feature type="compositionally biased region" description="Polar residues" evidence="1">
    <location>
        <begin position="356"/>
        <end position="368"/>
    </location>
</feature>
<feature type="region of interest" description="Disordered" evidence="1">
    <location>
        <begin position="352"/>
        <end position="373"/>
    </location>
</feature>
<evidence type="ECO:0000313" key="2">
    <source>
        <dbReference type="EMBL" id="CDJ56414.1"/>
    </source>
</evidence>
<feature type="region of interest" description="Disordered" evidence="1">
    <location>
        <begin position="506"/>
        <end position="525"/>
    </location>
</feature>
<dbReference type="EMBL" id="HG718932">
    <property type="protein sequence ID" value="CDJ56414.1"/>
    <property type="molecule type" value="Genomic_DNA"/>
</dbReference>
<evidence type="ECO:0000313" key="3">
    <source>
        <dbReference type="Proteomes" id="UP000030763"/>
    </source>
</evidence>
<dbReference type="OrthoDB" id="329651at2759"/>
<reference evidence="2" key="1">
    <citation type="submission" date="2013-10" db="EMBL/GenBank/DDBJ databases">
        <title>Genomic analysis of the causative agents of coccidiosis in chickens.</title>
        <authorList>
            <person name="Reid A.J."/>
            <person name="Blake D."/>
            <person name="Billington K."/>
            <person name="Browne H."/>
            <person name="Dunn M."/>
            <person name="Hung S."/>
            <person name="Kawahara F."/>
            <person name="Miranda-Saavedra D."/>
            <person name="Mourier T."/>
            <person name="Nagra H."/>
            <person name="Otto T.D."/>
            <person name="Rawlings N."/>
            <person name="Sanchez A."/>
            <person name="Sanders M."/>
            <person name="Subramaniam C."/>
            <person name="Tay Y."/>
            <person name="Dear P."/>
            <person name="Doerig C."/>
            <person name="Gruber A."/>
            <person name="Parkinson J."/>
            <person name="Shirley M."/>
            <person name="Wan K.L."/>
            <person name="Berriman M."/>
            <person name="Tomley F."/>
            <person name="Pain A."/>
        </authorList>
    </citation>
    <scope>NUCLEOTIDE SEQUENCE [LARGE SCALE GENOMIC DNA]</scope>
    <source>
        <strain evidence="2">Weybridge</strain>
    </source>
</reference>
<sequence>MNSKRGSLALTTLEASGPLGRRKLGALEQPEGTAAPPELLTLPAVERACCSSTCSSSSTPGGTNESAGKWGSTGALLESPTSRGQRCEGCLGPCCSRCEADSSNRCSSICSSPISSGSLKWWEVQQSCSCSNCCCSVTKDMACSTVCSTSSRPQERQSSLVYTSTEPTETSSNCSNGDNCKKSCSTNCKGGSPSCWEYRWRGRMNLFLKRAVLGERKNSTSGNSTRSTSYSGCCSAANPGAPEATIHEQQHDNAPSGLLKGAAEPAPSMQEAAHEGAPSNAAPLAAFASSWKDIRVPRGLHAEARSDRSQETSAAETGITAAVANPESQQPEQPKQQQPLLLLRAVKQLRSCTPKPDNSNTCGDSSGIDNLVRQPLRPLPVAYSSSYNRAEAGAVTSETDSAAAKLSSAAAATPTATATTPTALPTTPAAAATPTTAATTPTAAAATPMAASVTHTGRITSTAAQAIAGAASTAATATPLAAAASTIAASTTAAKILPAAPAAAETTTKAAGNRPSEPSFSTSSGGSAPAICQQAALPCEPRLCYCLEHLLAGLCWGPPCLCEALQDSVRWGFGGTCTVDRHLVNPQQELELLLQRAAATAPVGAETAPQATPPKKTASDFTEGPCAAQKSGEGGLWSLAGDSLLPMRITVSTAEGDSFACASWSRSVPEEGSVPLLSGVALTPPHLQSCCPISDWGSPAQQWAVPQRTDFDGPESSSSKMRSWNHTLVKKRGYGMGSFYNEEKEECRSYLGLFAPLLGFEGPPRGGSQVPSRYPRTALCADAFVCSGVQWFGSSEDEAGESGAEGGGSSFLPLASCSARFCGGKTLEAGKLYIREGRRRRDGGVRDRNKMADGLRSVRDSGNSMLYASSKRNAGATFCLRANAHQQLPSPTGGPATAQGAGWGDIREPDRSGKFTGGPEGTSGCGGSRWRDGGREESNDAVCSSSSSTHQTVLEIAAVPVRTRKGFRKPLPLPPEMLAAIAAAGPRRPVEPVLQYDGESREWRVFWMEEPQARYKVFQSKKFGKERAQQLALEWLHRAKAGAIHGSGRGQRVGGPSAYRFKRGRHEGPPLATEYKHSSPETLQLSTPHSALELSP</sequence>
<dbReference type="Proteomes" id="UP000030763">
    <property type="component" value="Unassembled WGS sequence"/>
</dbReference>
<gene>
    <name evidence="2" type="ORF">EMWEY_00018350</name>
</gene>
<dbReference type="Gene3D" id="1.20.5.2050">
    <property type="match status" value="1"/>
</dbReference>
<accession>U6M1S5</accession>
<feature type="compositionally biased region" description="Basic and acidic residues" evidence="1">
    <location>
        <begin position="929"/>
        <end position="938"/>
    </location>
</feature>
<reference evidence="2" key="2">
    <citation type="submission" date="2013-10" db="EMBL/GenBank/DDBJ databases">
        <authorList>
            <person name="Aslett M."/>
        </authorList>
    </citation>
    <scope>NUCLEOTIDE SEQUENCE [LARGE SCALE GENOMIC DNA]</scope>
    <source>
        <strain evidence="2">Weybridge</strain>
    </source>
</reference>
<organism evidence="2 3">
    <name type="scientific">Eimeria maxima</name>
    <name type="common">Coccidian parasite</name>
    <dbReference type="NCBI Taxonomy" id="5804"/>
    <lineage>
        <taxon>Eukaryota</taxon>
        <taxon>Sar</taxon>
        <taxon>Alveolata</taxon>
        <taxon>Apicomplexa</taxon>
        <taxon>Conoidasida</taxon>
        <taxon>Coccidia</taxon>
        <taxon>Eucoccidiorida</taxon>
        <taxon>Eimeriorina</taxon>
        <taxon>Eimeriidae</taxon>
        <taxon>Eimeria</taxon>
    </lineage>
</organism>
<feature type="region of interest" description="Disordered" evidence="1">
    <location>
        <begin position="913"/>
        <end position="946"/>
    </location>
</feature>
<feature type="region of interest" description="Disordered" evidence="1">
    <location>
        <begin position="886"/>
        <end position="905"/>
    </location>
</feature>
<name>U6M1S5_EIMMA</name>
<feature type="region of interest" description="Disordered" evidence="1">
    <location>
        <begin position="247"/>
        <end position="280"/>
    </location>
</feature>
<keyword evidence="3" id="KW-1185">Reference proteome</keyword>
<feature type="region of interest" description="Disordered" evidence="1">
    <location>
        <begin position="1045"/>
        <end position="1096"/>
    </location>
</feature>
<feature type="compositionally biased region" description="Gly residues" evidence="1">
    <location>
        <begin position="915"/>
        <end position="927"/>
    </location>
</feature>
<evidence type="ECO:0000256" key="1">
    <source>
        <dbReference type="SAM" id="MobiDB-lite"/>
    </source>
</evidence>
<protein>
    <submittedName>
        <fullName evidence="2">Uncharacterized protein</fullName>
    </submittedName>
</protein>
<feature type="region of interest" description="Disordered" evidence="1">
    <location>
        <begin position="54"/>
        <end position="87"/>
    </location>
</feature>
<dbReference type="RefSeq" id="XP_013333065.1">
    <property type="nucleotide sequence ID" value="XM_013477611.1"/>
</dbReference>